<dbReference type="InterPro" id="IPR013324">
    <property type="entry name" value="RNA_pol_sigma_r3/r4-like"/>
</dbReference>
<dbReference type="InterPro" id="IPR013249">
    <property type="entry name" value="RNA_pol_sigma70_r4_t2"/>
</dbReference>
<reference evidence="2" key="1">
    <citation type="submission" date="2020-09" db="EMBL/GenBank/DDBJ databases">
        <title>New species isolated from human feces.</title>
        <authorList>
            <person name="Kitahara M."/>
            <person name="Shigeno Y."/>
            <person name="Shime M."/>
            <person name="Matsumoto Y."/>
            <person name="Nakamura S."/>
            <person name="Motooka D."/>
            <person name="Fukuoka S."/>
            <person name="Nishikawa H."/>
            <person name="Benno Y."/>
        </authorList>
    </citation>
    <scope>NUCLEOTIDE SEQUENCE</scope>
    <source>
        <strain evidence="2">MM50</strain>
    </source>
</reference>
<evidence type="ECO:0000259" key="1">
    <source>
        <dbReference type="Pfam" id="PF08281"/>
    </source>
</evidence>
<dbReference type="AlphaFoldDB" id="A0A810Q6S2"/>
<dbReference type="Proteomes" id="UP000681035">
    <property type="component" value="Chromosome"/>
</dbReference>
<organism evidence="2 3">
    <name type="scientific">Vescimonas coprocola</name>
    <dbReference type="NCBI Taxonomy" id="2714355"/>
    <lineage>
        <taxon>Bacteria</taxon>
        <taxon>Bacillati</taxon>
        <taxon>Bacillota</taxon>
        <taxon>Clostridia</taxon>
        <taxon>Eubacteriales</taxon>
        <taxon>Oscillospiraceae</taxon>
        <taxon>Vescimonas</taxon>
    </lineage>
</organism>
<dbReference type="GO" id="GO:0003677">
    <property type="term" value="F:DNA binding"/>
    <property type="evidence" value="ECO:0007669"/>
    <property type="project" value="InterPro"/>
</dbReference>
<gene>
    <name evidence="2" type="ORF">MM50RIKEN_20780</name>
</gene>
<dbReference type="KEGG" id="vcop:MM50RIKEN_20780"/>
<evidence type="ECO:0000313" key="2">
    <source>
        <dbReference type="EMBL" id="BCK82315.1"/>
    </source>
</evidence>
<keyword evidence="3" id="KW-1185">Reference proteome</keyword>
<dbReference type="InterPro" id="IPR036388">
    <property type="entry name" value="WH-like_DNA-bd_sf"/>
</dbReference>
<dbReference type="EMBL" id="AP023418">
    <property type="protein sequence ID" value="BCK82315.1"/>
    <property type="molecule type" value="Genomic_DNA"/>
</dbReference>
<feature type="domain" description="RNA polymerase sigma factor 70 region 4 type 2" evidence="1">
    <location>
        <begin position="48"/>
        <end position="88"/>
    </location>
</feature>
<proteinExistence type="predicted"/>
<dbReference type="RefSeq" id="WP_021858156.1">
    <property type="nucleotide sequence ID" value="NZ_AP023418.1"/>
</dbReference>
<accession>A0A810Q6S2</accession>
<dbReference type="InterPro" id="IPR014284">
    <property type="entry name" value="RNA_pol_sigma-70_dom"/>
</dbReference>
<sequence length="101" mass="11836">MRHTVSDGSGRYDPLDIASLQLWQQGQQEDNRQQIRRLLVNLPLAVEEELTPRQRQLLRMHFTQGKRVTDIAQELGISKSTVSRTLARCTQRLYRTLRYSL</sequence>
<dbReference type="Pfam" id="PF08281">
    <property type="entry name" value="Sigma70_r4_2"/>
    <property type="match status" value="1"/>
</dbReference>
<name>A0A810Q6S2_9FIRM</name>
<protein>
    <recommendedName>
        <fullName evidence="1">RNA polymerase sigma factor 70 region 4 type 2 domain-containing protein</fullName>
    </recommendedName>
</protein>
<dbReference type="GO" id="GO:0006352">
    <property type="term" value="P:DNA-templated transcription initiation"/>
    <property type="evidence" value="ECO:0007669"/>
    <property type="project" value="InterPro"/>
</dbReference>
<dbReference type="SUPFAM" id="SSF88659">
    <property type="entry name" value="Sigma3 and sigma4 domains of RNA polymerase sigma factors"/>
    <property type="match status" value="1"/>
</dbReference>
<dbReference type="GO" id="GO:0016987">
    <property type="term" value="F:sigma factor activity"/>
    <property type="evidence" value="ECO:0007669"/>
    <property type="project" value="InterPro"/>
</dbReference>
<dbReference type="NCBIfam" id="TIGR02937">
    <property type="entry name" value="sigma70-ECF"/>
    <property type="match status" value="1"/>
</dbReference>
<evidence type="ECO:0000313" key="3">
    <source>
        <dbReference type="Proteomes" id="UP000681035"/>
    </source>
</evidence>
<dbReference type="Gene3D" id="1.10.10.10">
    <property type="entry name" value="Winged helix-like DNA-binding domain superfamily/Winged helix DNA-binding domain"/>
    <property type="match status" value="1"/>
</dbReference>